<feature type="region of interest" description="Disordered" evidence="1">
    <location>
        <begin position="48"/>
        <end position="104"/>
    </location>
</feature>
<proteinExistence type="predicted"/>
<protein>
    <submittedName>
        <fullName evidence="2">Uncharacterized protein</fullName>
    </submittedName>
</protein>
<evidence type="ECO:0000256" key="1">
    <source>
        <dbReference type="SAM" id="MobiDB-lite"/>
    </source>
</evidence>
<name>A0A195EF91_9HYME</name>
<evidence type="ECO:0000313" key="3">
    <source>
        <dbReference type="Proteomes" id="UP000078492"/>
    </source>
</evidence>
<keyword evidence="3" id="KW-1185">Reference proteome</keyword>
<evidence type="ECO:0000313" key="2">
    <source>
        <dbReference type="EMBL" id="KYN26945.1"/>
    </source>
</evidence>
<dbReference type="Proteomes" id="UP000078492">
    <property type="component" value="Unassembled WGS sequence"/>
</dbReference>
<organism evidence="2 3">
    <name type="scientific">Trachymyrmex cornetzi</name>
    <dbReference type="NCBI Taxonomy" id="471704"/>
    <lineage>
        <taxon>Eukaryota</taxon>
        <taxon>Metazoa</taxon>
        <taxon>Ecdysozoa</taxon>
        <taxon>Arthropoda</taxon>
        <taxon>Hexapoda</taxon>
        <taxon>Insecta</taxon>
        <taxon>Pterygota</taxon>
        <taxon>Neoptera</taxon>
        <taxon>Endopterygota</taxon>
        <taxon>Hymenoptera</taxon>
        <taxon>Apocrita</taxon>
        <taxon>Aculeata</taxon>
        <taxon>Formicoidea</taxon>
        <taxon>Formicidae</taxon>
        <taxon>Myrmicinae</taxon>
        <taxon>Trachymyrmex</taxon>
    </lineage>
</organism>
<feature type="compositionally biased region" description="Acidic residues" evidence="1">
    <location>
        <begin position="77"/>
        <end position="93"/>
    </location>
</feature>
<reference evidence="2 3" key="1">
    <citation type="submission" date="2015-09" db="EMBL/GenBank/DDBJ databases">
        <title>Trachymyrmex cornetzi WGS genome.</title>
        <authorList>
            <person name="Nygaard S."/>
            <person name="Hu H."/>
            <person name="Boomsma J."/>
            <person name="Zhang G."/>
        </authorList>
    </citation>
    <scope>NUCLEOTIDE SEQUENCE [LARGE SCALE GENOMIC DNA]</scope>
    <source>
        <strain evidence="2">Tcor2-1</strain>
        <tissue evidence="2">Whole body</tissue>
    </source>
</reference>
<dbReference type="EMBL" id="KQ978957">
    <property type="protein sequence ID" value="KYN26945.1"/>
    <property type="molecule type" value="Genomic_DNA"/>
</dbReference>
<feature type="compositionally biased region" description="Basic and acidic residues" evidence="1">
    <location>
        <begin position="48"/>
        <end position="76"/>
    </location>
</feature>
<accession>A0A195EF91</accession>
<gene>
    <name evidence="2" type="ORF">ALC57_03286</name>
</gene>
<sequence>MGRSENETETETYNKVSRRVRRVELCCVVWWRVSSEVFVGTVRSGVDERVQEKEETGGQGGRERAQVKKEERHCSDGDGDGGDGADGGSETETEIAIKYITGEK</sequence>
<dbReference type="AlphaFoldDB" id="A0A195EF91"/>